<dbReference type="EC" id="3.1.3.2" evidence="13"/>
<dbReference type="Gene3D" id="3.60.21.10">
    <property type="match status" value="1"/>
</dbReference>
<dbReference type="AlphaFoldDB" id="A0AA38TR86"/>
<keyword evidence="8" id="KW-0732">Signal</keyword>
<keyword evidence="16" id="KW-1185">Reference proteome</keyword>
<evidence type="ECO:0000256" key="13">
    <source>
        <dbReference type="RuleBase" id="RU361203"/>
    </source>
</evidence>
<dbReference type="InterPro" id="IPR041792">
    <property type="entry name" value="MPP_PAP"/>
</dbReference>
<gene>
    <name evidence="15" type="ORF">OSB04_005256</name>
</gene>
<dbReference type="Pfam" id="PF14008">
    <property type="entry name" value="Metallophos_C"/>
    <property type="match status" value="1"/>
</dbReference>
<evidence type="ECO:0000313" key="16">
    <source>
        <dbReference type="Proteomes" id="UP001172457"/>
    </source>
</evidence>
<dbReference type="FunFam" id="2.60.40.380:FF:000001">
    <property type="entry name" value="Fe(3+)-Zn(2+) purple acid phosphatase"/>
    <property type="match status" value="1"/>
</dbReference>
<evidence type="ECO:0000256" key="3">
    <source>
        <dbReference type="ARBA" id="ARBA00001947"/>
    </source>
</evidence>
<keyword evidence="10" id="KW-0862">Zinc</keyword>
<organism evidence="15 16">
    <name type="scientific">Centaurea solstitialis</name>
    <name type="common">yellow star-thistle</name>
    <dbReference type="NCBI Taxonomy" id="347529"/>
    <lineage>
        <taxon>Eukaryota</taxon>
        <taxon>Viridiplantae</taxon>
        <taxon>Streptophyta</taxon>
        <taxon>Embryophyta</taxon>
        <taxon>Tracheophyta</taxon>
        <taxon>Spermatophyta</taxon>
        <taxon>Magnoliopsida</taxon>
        <taxon>eudicotyledons</taxon>
        <taxon>Gunneridae</taxon>
        <taxon>Pentapetalae</taxon>
        <taxon>asterids</taxon>
        <taxon>campanulids</taxon>
        <taxon>Asterales</taxon>
        <taxon>Asteraceae</taxon>
        <taxon>Carduoideae</taxon>
        <taxon>Cardueae</taxon>
        <taxon>Centaureinae</taxon>
        <taxon>Centaurea</taxon>
    </lineage>
</organism>
<dbReference type="SUPFAM" id="SSF56300">
    <property type="entry name" value="Metallo-dependent phosphatases"/>
    <property type="match status" value="1"/>
</dbReference>
<evidence type="ECO:0000256" key="7">
    <source>
        <dbReference type="ARBA" id="ARBA00022723"/>
    </source>
</evidence>
<dbReference type="Pfam" id="PF00149">
    <property type="entry name" value="Metallophos"/>
    <property type="match status" value="1"/>
</dbReference>
<keyword evidence="12" id="KW-0325">Glycoprotein</keyword>
<dbReference type="PROSITE" id="PS50853">
    <property type="entry name" value="FN3"/>
    <property type="match status" value="1"/>
</dbReference>
<dbReference type="InterPro" id="IPR003961">
    <property type="entry name" value="FN3_dom"/>
</dbReference>
<dbReference type="CDD" id="cd00839">
    <property type="entry name" value="MPP_PAPs"/>
    <property type="match status" value="1"/>
</dbReference>
<comment type="cofactor">
    <cofactor evidence="5">
        <name>Cu(2+)</name>
        <dbReference type="ChEBI" id="CHEBI:29036"/>
    </cofactor>
</comment>
<evidence type="ECO:0000256" key="11">
    <source>
        <dbReference type="ARBA" id="ARBA00023004"/>
    </source>
</evidence>
<comment type="cofactor">
    <cofactor evidence="4">
        <name>Fe cation</name>
        <dbReference type="ChEBI" id="CHEBI:24875"/>
    </cofactor>
</comment>
<comment type="similarity">
    <text evidence="6 13">Belongs to the metallophosphoesterase superfamily. Purple acid phosphatase family.</text>
</comment>
<accession>A0AA38TR86</accession>
<keyword evidence="7" id="KW-0479">Metal-binding</keyword>
<dbReference type="InterPro" id="IPR004843">
    <property type="entry name" value="Calcineurin-like_PHP"/>
</dbReference>
<dbReference type="Gene3D" id="2.60.40.380">
    <property type="entry name" value="Purple acid phosphatase-like, N-terminal"/>
    <property type="match status" value="1"/>
</dbReference>
<dbReference type="FunFam" id="3.60.21.10:FF:000034">
    <property type="entry name" value="Fe(3+)-Zn(2+) purple acid phosphatase"/>
    <property type="match status" value="1"/>
</dbReference>
<comment type="caution">
    <text evidence="15">The sequence shown here is derived from an EMBL/GenBank/DDBJ whole genome shotgun (WGS) entry which is preliminary data.</text>
</comment>
<dbReference type="Proteomes" id="UP001172457">
    <property type="component" value="Chromosome 2"/>
</dbReference>
<dbReference type="GO" id="GO:0003993">
    <property type="term" value="F:acid phosphatase activity"/>
    <property type="evidence" value="ECO:0007669"/>
    <property type="project" value="UniProtKB-EC"/>
</dbReference>
<dbReference type="InterPro" id="IPR029052">
    <property type="entry name" value="Metallo-depent_PP-like"/>
</dbReference>
<dbReference type="Pfam" id="PF16656">
    <property type="entry name" value="Pur_ac_phosph_N"/>
    <property type="match status" value="1"/>
</dbReference>
<dbReference type="InterPro" id="IPR039331">
    <property type="entry name" value="PAPs-like"/>
</dbReference>
<dbReference type="GO" id="GO:0046872">
    <property type="term" value="F:metal ion binding"/>
    <property type="evidence" value="ECO:0007669"/>
    <property type="project" value="UniProtKB-KW"/>
</dbReference>
<keyword evidence="9 13" id="KW-0378">Hydrolase</keyword>
<evidence type="ECO:0000256" key="9">
    <source>
        <dbReference type="ARBA" id="ARBA00022801"/>
    </source>
</evidence>
<dbReference type="SUPFAM" id="SSF49363">
    <property type="entry name" value="Purple acid phosphatase, N-terminal domain"/>
    <property type="match status" value="1"/>
</dbReference>
<comment type="cofactor">
    <cofactor evidence="3">
        <name>Zn(2+)</name>
        <dbReference type="ChEBI" id="CHEBI:29105"/>
    </cofactor>
</comment>
<dbReference type="InterPro" id="IPR025733">
    <property type="entry name" value="PAPs_C"/>
</dbReference>
<sequence length="460" mass="52566">MGMKRVGIGSVYLLVVGLILRLCNGGITSMYVRRSNDISADMPLSSDVFALPHGYNAPQQVHITQGDQEGKAVIVSWVTPDEPGSNEVIYWATNSDLKKRSVGTVVTYKYYNYSSGYIHHCTIKNLQYDTKYFYEVGIGNTTRQFWFTTPPEVGPDVPYTFGLIGDLGQTFDSNRTLTHYESNPAKGQAVLFVGDLSYADAYPLHDNNRWDSWGRFVERSVAYQPWIWSAGNHEIDFLPDYGETKPFKPYVHRYYVPYKASKSTSPLWYSIKRASAYIIVMSSYSAYGMYTPQYKWLISELPKVNRSETPWLIVVMHCPLYSSYTHHYMEGETMRVMYEQYFVKYKVDVILSGHGRVSNIAYNIENGLCTPRNDGSAPVYITIGDGGNQEGLLYEMVEPQPKYSAYREPSFGHGIFDIKNRTHAYFGWHRNQDGYAVEADSLWFENLYWKSSQDPSAASV</sequence>
<evidence type="ECO:0000256" key="12">
    <source>
        <dbReference type="ARBA" id="ARBA00023180"/>
    </source>
</evidence>
<evidence type="ECO:0000256" key="1">
    <source>
        <dbReference type="ARBA" id="ARBA00000032"/>
    </source>
</evidence>
<reference evidence="15" key="1">
    <citation type="submission" date="2023-03" db="EMBL/GenBank/DDBJ databases">
        <title>Chromosome-scale reference genome and RAD-based genetic map of yellow starthistle (Centaurea solstitialis) reveal putative structural variation and QTLs associated with invader traits.</title>
        <authorList>
            <person name="Reatini B."/>
            <person name="Cang F.A."/>
            <person name="Jiang Q."/>
            <person name="Mckibben M.T.W."/>
            <person name="Barker M.S."/>
            <person name="Rieseberg L.H."/>
            <person name="Dlugosch K.M."/>
        </authorList>
    </citation>
    <scope>NUCLEOTIDE SEQUENCE</scope>
    <source>
        <strain evidence="15">CAN-66</strain>
        <tissue evidence="15">Leaf</tissue>
    </source>
</reference>
<protein>
    <recommendedName>
        <fullName evidence="13">Purple acid phosphatase</fullName>
        <ecNumber evidence="13">3.1.3.2</ecNumber>
    </recommendedName>
</protein>
<feature type="domain" description="Fibronectin type-III" evidence="14">
    <location>
        <begin position="57"/>
        <end position="152"/>
    </location>
</feature>
<comment type="cofactor">
    <cofactor evidence="2">
        <name>Mn(2+)</name>
        <dbReference type="ChEBI" id="CHEBI:29035"/>
    </cofactor>
</comment>
<evidence type="ECO:0000313" key="15">
    <source>
        <dbReference type="EMBL" id="KAJ9560096.1"/>
    </source>
</evidence>
<evidence type="ECO:0000256" key="10">
    <source>
        <dbReference type="ARBA" id="ARBA00022833"/>
    </source>
</evidence>
<evidence type="ECO:0000256" key="4">
    <source>
        <dbReference type="ARBA" id="ARBA00001962"/>
    </source>
</evidence>
<dbReference type="PANTHER" id="PTHR22953:SF159">
    <property type="entry name" value="PURPLE ACID PHOSPHATASE"/>
    <property type="match status" value="1"/>
</dbReference>
<evidence type="ECO:0000256" key="2">
    <source>
        <dbReference type="ARBA" id="ARBA00001936"/>
    </source>
</evidence>
<proteinExistence type="inferred from homology"/>
<evidence type="ECO:0000259" key="14">
    <source>
        <dbReference type="PROSITE" id="PS50853"/>
    </source>
</evidence>
<dbReference type="InterPro" id="IPR015914">
    <property type="entry name" value="PAPs_N"/>
</dbReference>
<evidence type="ECO:0000256" key="5">
    <source>
        <dbReference type="ARBA" id="ARBA00001973"/>
    </source>
</evidence>
<dbReference type="InterPro" id="IPR008963">
    <property type="entry name" value="Purple_acid_Pase-like_N"/>
</dbReference>
<evidence type="ECO:0000256" key="6">
    <source>
        <dbReference type="ARBA" id="ARBA00008723"/>
    </source>
</evidence>
<comment type="catalytic activity">
    <reaction evidence="1 13">
        <text>a phosphate monoester + H2O = an alcohol + phosphate</text>
        <dbReference type="Rhea" id="RHEA:15017"/>
        <dbReference type="ChEBI" id="CHEBI:15377"/>
        <dbReference type="ChEBI" id="CHEBI:30879"/>
        <dbReference type="ChEBI" id="CHEBI:43474"/>
        <dbReference type="ChEBI" id="CHEBI:67140"/>
        <dbReference type="EC" id="3.1.3.2"/>
    </reaction>
</comment>
<evidence type="ECO:0000256" key="8">
    <source>
        <dbReference type="ARBA" id="ARBA00022729"/>
    </source>
</evidence>
<dbReference type="EMBL" id="JARYMX010000002">
    <property type="protein sequence ID" value="KAJ9560096.1"/>
    <property type="molecule type" value="Genomic_DNA"/>
</dbReference>
<dbReference type="PANTHER" id="PTHR22953">
    <property type="entry name" value="ACID PHOSPHATASE RELATED"/>
    <property type="match status" value="1"/>
</dbReference>
<keyword evidence="11" id="KW-0408">Iron</keyword>
<name>A0AA38TR86_9ASTR</name>